<dbReference type="KEGG" id="csr:Cspa_c15900"/>
<protein>
    <submittedName>
        <fullName evidence="1">Uncharacterized protein</fullName>
    </submittedName>
</protein>
<name>M1LR31_9CLOT</name>
<dbReference type="EMBL" id="CP004121">
    <property type="protein sequence ID" value="AGF55360.1"/>
    <property type="molecule type" value="Genomic_DNA"/>
</dbReference>
<accession>M1LR31</accession>
<gene>
    <name evidence="1" type="ORF">Cspa_c15900</name>
</gene>
<keyword evidence="2" id="KW-1185">Reference proteome</keyword>
<evidence type="ECO:0000313" key="1">
    <source>
        <dbReference type="EMBL" id="AGF55360.1"/>
    </source>
</evidence>
<dbReference type="RefSeq" id="WP_015391682.1">
    <property type="nucleotide sequence ID" value="NC_020291.1"/>
</dbReference>
<sequence>MEILNEIEHKYLGNICCVADEDGNPFEWSKVKSITIFNRNYESVKISFNFFCFNKYFEVNEVFEDIAENVDKSIVENYKLFIDDKKEIEEIFFEWFKRDVECILEDKESMSNKENIYALIKIVEVRIFTDGYAVIFETPWHDELLGIEKKVFEDGAEDISIQLESDIDVVEMDYE</sequence>
<proteinExistence type="predicted"/>
<evidence type="ECO:0000313" key="2">
    <source>
        <dbReference type="Proteomes" id="UP000011728"/>
    </source>
</evidence>
<dbReference type="AlphaFoldDB" id="M1LR31"/>
<dbReference type="PATRIC" id="fig|931276.5.peg.1556"/>
<dbReference type="HOGENOM" id="CLU_1530012_0_0_9"/>
<organism evidence="1 2">
    <name type="scientific">Clostridium saccharoperbutylacetonicum N1-4(HMT)</name>
    <dbReference type="NCBI Taxonomy" id="931276"/>
    <lineage>
        <taxon>Bacteria</taxon>
        <taxon>Bacillati</taxon>
        <taxon>Bacillota</taxon>
        <taxon>Clostridia</taxon>
        <taxon>Eubacteriales</taxon>
        <taxon>Clostridiaceae</taxon>
        <taxon>Clostridium</taxon>
    </lineage>
</organism>
<reference evidence="1 2" key="1">
    <citation type="submission" date="2013-02" db="EMBL/GenBank/DDBJ databases">
        <title>Genome sequence of Clostridium saccharoperbutylacetonicum N1-4(HMT).</title>
        <authorList>
            <person name="Poehlein A."/>
            <person name="Daniel R."/>
        </authorList>
    </citation>
    <scope>NUCLEOTIDE SEQUENCE [LARGE SCALE GENOMIC DNA]</scope>
    <source>
        <strain evidence="2">N1-4(HMT)</strain>
    </source>
</reference>
<dbReference type="Proteomes" id="UP000011728">
    <property type="component" value="Chromosome"/>
</dbReference>